<comment type="similarity">
    <text evidence="1">Belongs to the bacterial reverse transcriptase family.</text>
</comment>
<evidence type="ECO:0000313" key="4">
    <source>
        <dbReference type="Proteomes" id="UP000003374"/>
    </source>
</evidence>
<keyword evidence="4" id="KW-1185">Reference proteome</keyword>
<dbReference type="RefSeq" id="WP_005001408.1">
    <property type="nucleotide sequence ID" value="NZ_CH672427.1"/>
</dbReference>
<sequence length="258" mass="30022">MADEQFVTLLARLLKAGVVVKGVFEKTTKGCPQGSPLSPILSNIVLNELDHPLEARNLGYCRWADDFVIVVRSHRAAQRVMEITVAYLEGGLGVKVSRDKSQVAPIKDVIFLGFQLLRGRIRVSTQAQGRFKARVREMTRRNNPLPMYQVIHELNKYLRGWVGYFGIQEFKYLFRNLDAWIRSRLRSTQLKKWKKPGKFQRVMIRAGFDPKEANRVWIKMNRWQSVMRPPVRFVLDLGWFRQQGLVFLHDFTTAFSRA</sequence>
<dbReference type="SUPFAM" id="SSF56672">
    <property type="entry name" value="DNA/RNA polymerases"/>
    <property type="match status" value="1"/>
</dbReference>
<dbReference type="STRING" id="314278.NB231_08315"/>
<dbReference type="InterPro" id="IPR013597">
    <property type="entry name" value="Mat_intron_G2"/>
</dbReference>
<dbReference type="eggNOG" id="COG3344">
    <property type="taxonomic scope" value="Bacteria"/>
</dbReference>
<protein>
    <submittedName>
        <fullName evidence="3">Transposase</fullName>
    </submittedName>
</protein>
<comment type="caution">
    <text evidence="3">The sequence shown here is derived from an EMBL/GenBank/DDBJ whole genome shotgun (WGS) entry which is preliminary data.</text>
</comment>
<dbReference type="InterPro" id="IPR000477">
    <property type="entry name" value="RT_dom"/>
</dbReference>
<dbReference type="PANTHER" id="PTHR34047:SF8">
    <property type="entry name" value="PROTEIN YKFC"/>
    <property type="match status" value="1"/>
</dbReference>
<dbReference type="PROSITE" id="PS50878">
    <property type="entry name" value="RT_POL"/>
    <property type="match status" value="1"/>
</dbReference>
<reference evidence="3 4" key="1">
    <citation type="submission" date="2006-02" db="EMBL/GenBank/DDBJ databases">
        <authorList>
            <person name="Waterbury J."/>
            <person name="Ferriera S."/>
            <person name="Johnson J."/>
            <person name="Kravitz S."/>
            <person name="Halpern A."/>
            <person name="Remington K."/>
            <person name="Beeson K."/>
            <person name="Tran B."/>
            <person name="Rogers Y.-H."/>
            <person name="Friedman R."/>
            <person name="Venter J.C."/>
        </authorList>
    </citation>
    <scope>NUCLEOTIDE SEQUENCE [LARGE SCALE GENOMIC DNA]</scope>
    <source>
        <strain evidence="3 4">Nb-231</strain>
    </source>
</reference>
<dbReference type="InterPro" id="IPR051083">
    <property type="entry name" value="GrpII_Intron_Splice-Mob/Def"/>
</dbReference>
<dbReference type="PANTHER" id="PTHR34047">
    <property type="entry name" value="NUCLEAR INTRON MATURASE 1, MITOCHONDRIAL-RELATED"/>
    <property type="match status" value="1"/>
</dbReference>
<gene>
    <name evidence="3" type="ORF">NB231_08315</name>
</gene>
<name>A4BSH6_9GAMM</name>
<organism evidence="3 4">
    <name type="scientific">Nitrococcus mobilis Nb-231</name>
    <dbReference type="NCBI Taxonomy" id="314278"/>
    <lineage>
        <taxon>Bacteria</taxon>
        <taxon>Pseudomonadati</taxon>
        <taxon>Pseudomonadota</taxon>
        <taxon>Gammaproteobacteria</taxon>
        <taxon>Chromatiales</taxon>
        <taxon>Ectothiorhodospiraceae</taxon>
        <taxon>Nitrococcus</taxon>
    </lineage>
</organism>
<dbReference type="Pfam" id="PF08388">
    <property type="entry name" value="GIIM"/>
    <property type="match status" value="1"/>
</dbReference>
<accession>A4BSH6</accession>
<dbReference type="Proteomes" id="UP000003374">
    <property type="component" value="Unassembled WGS sequence"/>
</dbReference>
<feature type="domain" description="Reverse transcriptase" evidence="2">
    <location>
        <begin position="1"/>
        <end position="116"/>
    </location>
</feature>
<evidence type="ECO:0000256" key="1">
    <source>
        <dbReference type="ARBA" id="ARBA00034120"/>
    </source>
</evidence>
<dbReference type="EMBL" id="AAOF01000010">
    <property type="protein sequence ID" value="EAR21246.1"/>
    <property type="molecule type" value="Genomic_DNA"/>
</dbReference>
<dbReference type="HOGENOM" id="CLU_013584_1_0_6"/>
<evidence type="ECO:0000259" key="2">
    <source>
        <dbReference type="PROSITE" id="PS50878"/>
    </source>
</evidence>
<dbReference type="InterPro" id="IPR043502">
    <property type="entry name" value="DNA/RNA_pol_sf"/>
</dbReference>
<evidence type="ECO:0000313" key="3">
    <source>
        <dbReference type="EMBL" id="EAR21246.1"/>
    </source>
</evidence>
<dbReference type="AlphaFoldDB" id="A4BSH6"/>
<proteinExistence type="inferred from homology"/>
<dbReference type="Pfam" id="PF00078">
    <property type="entry name" value="RVT_1"/>
    <property type="match status" value="1"/>
</dbReference>
<dbReference type="CDD" id="cd01651">
    <property type="entry name" value="RT_G2_intron"/>
    <property type="match status" value="1"/>
</dbReference>